<dbReference type="Pfam" id="PF25680">
    <property type="entry name" value="Mom"/>
    <property type="match status" value="1"/>
</dbReference>
<evidence type="ECO:0000256" key="1">
    <source>
        <dbReference type="SAM" id="MobiDB-lite"/>
    </source>
</evidence>
<organism evidence="2 3">
    <name type="scientific">Paenibacillus larvae subsp. larvae DSM 25430</name>
    <dbReference type="NCBI Taxonomy" id="697284"/>
    <lineage>
        <taxon>Bacteria</taxon>
        <taxon>Bacillati</taxon>
        <taxon>Bacillota</taxon>
        <taxon>Bacilli</taxon>
        <taxon>Bacillales</taxon>
        <taxon>Paenibacillaceae</taxon>
        <taxon>Paenibacillus</taxon>
    </lineage>
</organism>
<evidence type="ECO:0000313" key="3">
    <source>
        <dbReference type="Proteomes" id="UP000029431"/>
    </source>
</evidence>
<dbReference type="KEGG" id="plv:ERIC2_c26600"/>
<feature type="region of interest" description="Disordered" evidence="1">
    <location>
        <begin position="131"/>
        <end position="152"/>
    </location>
</feature>
<reference evidence="2 3" key="1">
    <citation type="journal article" date="2014" name="PLoS ONE">
        <title>How to Kill the Honey Bee Larva: Genomic Potential and Virulence Mechanisms of Paenibacillus larvae.</title>
        <authorList>
            <person name="Djukic M."/>
            <person name="Brzuszkiewicz E."/>
            <person name="Funfhaus A."/>
            <person name="Voss J."/>
            <person name="Gollnow K."/>
            <person name="Poppinga L."/>
            <person name="Liesegang H."/>
            <person name="Garcia-Gonzalez E."/>
            <person name="Genersch E."/>
            <person name="Daniel R."/>
        </authorList>
    </citation>
    <scope>NUCLEOTIDE SEQUENCE [LARGE SCALE GENOMIC DNA]</scope>
    <source>
        <strain evidence="2 3">DSM 25430</strain>
    </source>
</reference>
<dbReference type="RefSeq" id="WP_024094636.1">
    <property type="nucleotide sequence ID" value="NC_023134.1"/>
</dbReference>
<dbReference type="EMBL" id="CP003355">
    <property type="protein sequence ID" value="AHD06447.1"/>
    <property type="molecule type" value="Genomic_DNA"/>
</dbReference>
<evidence type="ECO:0000313" key="2">
    <source>
        <dbReference type="EMBL" id="AHD06447.1"/>
    </source>
</evidence>
<dbReference type="AlphaFoldDB" id="V9WBF4"/>
<accession>V9WBF4</accession>
<keyword evidence="3" id="KW-1185">Reference proteome</keyword>
<dbReference type="InterPro" id="IPR057895">
    <property type="entry name" value="Mom"/>
</dbReference>
<feature type="compositionally biased region" description="Basic and acidic residues" evidence="1">
    <location>
        <begin position="135"/>
        <end position="144"/>
    </location>
</feature>
<dbReference type="HOGENOM" id="CLU_110163_0_0_9"/>
<dbReference type="Proteomes" id="UP000029431">
    <property type="component" value="Chromosome"/>
</dbReference>
<gene>
    <name evidence="2" type="ORF">ERIC2_c26600</name>
</gene>
<sequence>MQIHVEACRSTEIDKWIASRHYLKSTPAGAKLRLWILDEKRNRIGAMMWGRPTARNLDGNRLLELTRMCVIDDTDPFVESKALSLARKMIRKTMPDIKGLIAYSSTGQEHEGTIYEADNWFVLGVSKSGRWSNRPGREDRDTSVKKRWCRTP</sequence>
<protein>
    <submittedName>
        <fullName evidence="2">Uncharacterized protein</fullName>
    </submittedName>
</protein>
<name>V9WBF4_9BACL</name>
<proteinExistence type="predicted"/>